<dbReference type="Gene3D" id="1.10.287.1060">
    <property type="entry name" value="ESAT-6-like"/>
    <property type="match status" value="1"/>
</dbReference>
<dbReference type="RefSeq" id="WP_092562412.1">
    <property type="nucleotide sequence ID" value="NZ_FNQV01000004.1"/>
</dbReference>
<sequence length="67" mass="7333">MFDNFFVSTHLDRAEDNLAAVVARLEAAYPQDWTGGAAQAYHHEVTDAIAAANALRTRIGYIRAKVA</sequence>
<organism evidence="1 2">
    <name type="scientific">Bowdeniella nasicola</name>
    <dbReference type="NCBI Taxonomy" id="208480"/>
    <lineage>
        <taxon>Bacteria</taxon>
        <taxon>Bacillati</taxon>
        <taxon>Actinomycetota</taxon>
        <taxon>Actinomycetes</taxon>
        <taxon>Actinomycetales</taxon>
        <taxon>Actinomycetaceae</taxon>
        <taxon>Bowdeniella</taxon>
    </lineage>
</organism>
<dbReference type="EMBL" id="FNQV01000004">
    <property type="protein sequence ID" value="SEA03880.1"/>
    <property type="molecule type" value="Genomic_DNA"/>
</dbReference>
<proteinExistence type="predicted"/>
<keyword evidence="2" id="KW-1185">Reference proteome</keyword>
<dbReference type="OrthoDB" id="9901624at2"/>
<reference evidence="2" key="1">
    <citation type="submission" date="2016-10" db="EMBL/GenBank/DDBJ databases">
        <authorList>
            <person name="Varghese N."/>
            <person name="Submissions S."/>
        </authorList>
    </citation>
    <scope>NUCLEOTIDE SEQUENCE [LARGE SCALE GENOMIC DNA]</scope>
    <source>
        <strain evidence="2">KPR-1</strain>
    </source>
</reference>
<protein>
    <submittedName>
        <fullName evidence="1">Uncharacterized protein</fullName>
    </submittedName>
</protein>
<dbReference type="AlphaFoldDB" id="A0A1H3XXA3"/>
<evidence type="ECO:0000313" key="2">
    <source>
        <dbReference type="Proteomes" id="UP000199288"/>
    </source>
</evidence>
<accession>A0A1H3XXA3</accession>
<evidence type="ECO:0000313" key="1">
    <source>
        <dbReference type="EMBL" id="SEA03880.1"/>
    </source>
</evidence>
<dbReference type="SUPFAM" id="SSF140453">
    <property type="entry name" value="EsxAB dimer-like"/>
    <property type="match status" value="1"/>
</dbReference>
<dbReference type="Proteomes" id="UP000199288">
    <property type="component" value="Unassembled WGS sequence"/>
</dbReference>
<name>A0A1H3XXA3_9ACTO</name>
<dbReference type="InterPro" id="IPR036689">
    <property type="entry name" value="ESAT-6-like_sf"/>
</dbReference>
<gene>
    <name evidence="1" type="ORF">SAMN02910418_00780</name>
</gene>